<dbReference type="SMART" id="SM00102">
    <property type="entry name" value="ADF"/>
    <property type="match status" value="2"/>
</dbReference>
<feature type="compositionally biased region" description="Polar residues" evidence="11">
    <location>
        <begin position="344"/>
        <end position="355"/>
    </location>
</feature>
<dbReference type="InterPro" id="IPR028458">
    <property type="entry name" value="Twinfilin"/>
</dbReference>
<dbReference type="CDD" id="cd11285">
    <property type="entry name" value="ADF_Twf-N_like"/>
    <property type="match status" value="1"/>
</dbReference>
<evidence type="ECO:0000256" key="7">
    <source>
        <dbReference type="ARBA" id="ARBA00023212"/>
    </source>
</evidence>
<keyword evidence="4" id="KW-0963">Cytoplasm</keyword>
<feature type="domain" description="ADF-H" evidence="12">
    <location>
        <begin position="4"/>
        <end position="140"/>
    </location>
</feature>
<sequence length="355" mass="39095">MSHQSGIQPSEELLTTFNNALQTTDQRAIKVVISEEVMTVSDTLPVKGSWEEDFPLLSAWFGPTEPCFVLCRMDSTLPSGDFEWILLQYVPDYAKVRDKMLYASTKATLTKELGDSKFVDTLYGTTPAEMSLDGYRKHIIHKEADVPLTEREIEAQAVRLAESSADIGMSSRRSHAQGVTFPFSDTAKGALRQLKDGKANVVVLSVDLSQECMELDTAGDTTLSELPSVIEPSVPRFVFFTFQNTEYNGAPSSLIFIYVCPPESKVKERMLYSSSRASVVAYVEGELQLNVVKKFEVDSVDEVDEATLTEELYPKQQGTPGMTKRAFARPTRPGRGPARVSRAGTPSSTGSADTS</sequence>
<evidence type="ECO:0000256" key="9">
    <source>
        <dbReference type="ARBA" id="ARBA00056419"/>
    </source>
</evidence>
<feature type="domain" description="ADF-H" evidence="12">
    <location>
        <begin position="178"/>
        <end position="313"/>
    </location>
</feature>
<dbReference type="GO" id="GO:0005938">
    <property type="term" value="C:cell cortex"/>
    <property type="evidence" value="ECO:0007669"/>
    <property type="project" value="UniProtKB-SubCell"/>
</dbReference>
<dbReference type="FunFam" id="3.40.20.10:FF:000007">
    <property type="entry name" value="Twinfilin-1 isoform 1"/>
    <property type="match status" value="1"/>
</dbReference>
<comment type="subunit">
    <text evidence="8">Interacts with G-actin; ADP-actin form.</text>
</comment>
<dbReference type="OMA" id="YLFKHTH"/>
<evidence type="ECO:0000313" key="13">
    <source>
        <dbReference type="EMBL" id="KND01815.1"/>
    </source>
</evidence>
<dbReference type="STRING" id="645134.A0A0L0HLN5"/>
<protein>
    <recommendedName>
        <fullName evidence="10">Twinfilin</fullName>
    </recommendedName>
</protein>
<evidence type="ECO:0000313" key="14">
    <source>
        <dbReference type="Proteomes" id="UP000053201"/>
    </source>
</evidence>
<feature type="region of interest" description="Disordered" evidence="11">
    <location>
        <begin position="313"/>
        <end position="355"/>
    </location>
</feature>
<dbReference type="InterPro" id="IPR002108">
    <property type="entry name" value="ADF-H"/>
</dbReference>
<proteinExistence type="inferred from homology"/>
<dbReference type="GeneID" id="27687112"/>
<dbReference type="PANTHER" id="PTHR13759">
    <property type="entry name" value="TWINFILIN"/>
    <property type="match status" value="1"/>
</dbReference>
<comment type="subcellular location">
    <subcellularLocation>
        <location evidence="2">Cytoplasm</location>
        <location evidence="2">Cell cortex</location>
    </subcellularLocation>
    <subcellularLocation>
        <location evidence="1">Cytoplasm</location>
        <location evidence="1">Cytoskeleton</location>
    </subcellularLocation>
</comment>
<dbReference type="GO" id="GO:0030042">
    <property type="term" value="P:actin filament depolymerization"/>
    <property type="evidence" value="ECO:0007669"/>
    <property type="project" value="TreeGrafter"/>
</dbReference>
<dbReference type="GO" id="GO:0051015">
    <property type="term" value="F:actin filament binding"/>
    <property type="evidence" value="ECO:0007669"/>
    <property type="project" value="TreeGrafter"/>
</dbReference>
<comment type="function">
    <text evidence="9">Actin-binding protein involved in motile and morphological processes. Inhibits actin polymerization, likely by sequestering G-actin.</text>
</comment>
<dbReference type="InterPro" id="IPR029006">
    <property type="entry name" value="ADF-H/Gelsolin-like_dom_sf"/>
</dbReference>
<keyword evidence="7" id="KW-0206">Cytoskeleton</keyword>
<evidence type="ECO:0000256" key="8">
    <source>
        <dbReference type="ARBA" id="ARBA00038532"/>
    </source>
</evidence>
<evidence type="ECO:0000256" key="6">
    <source>
        <dbReference type="ARBA" id="ARBA00023203"/>
    </source>
</evidence>
<dbReference type="eggNOG" id="KOG1747">
    <property type="taxonomic scope" value="Eukaryota"/>
</dbReference>
<feature type="compositionally biased region" description="Low complexity" evidence="11">
    <location>
        <begin position="328"/>
        <end position="339"/>
    </location>
</feature>
<name>A0A0L0HLN5_SPIPD</name>
<dbReference type="PROSITE" id="PS51263">
    <property type="entry name" value="ADF_H"/>
    <property type="match status" value="2"/>
</dbReference>
<gene>
    <name evidence="13" type="ORF">SPPG_03606</name>
</gene>
<evidence type="ECO:0000256" key="5">
    <source>
        <dbReference type="ARBA" id="ARBA00022737"/>
    </source>
</evidence>
<dbReference type="PANTHER" id="PTHR13759:SF1">
    <property type="entry name" value="TWINFILIN"/>
    <property type="match status" value="1"/>
</dbReference>
<dbReference type="SUPFAM" id="SSF55753">
    <property type="entry name" value="Actin depolymerizing proteins"/>
    <property type="match status" value="2"/>
</dbReference>
<keyword evidence="5" id="KW-0677">Repeat</keyword>
<organism evidence="13 14">
    <name type="scientific">Spizellomyces punctatus (strain DAOM BR117)</name>
    <dbReference type="NCBI Taxonomy" id="645134"/>
    <lineage>
        <taxon>Eukaryota</taxon>
        <taxon>Fungi</taxon>
        <taxon>Fungi incertae sedis</taxon>
        <taxon>Chytridiomycota</taxon>
        <taxon>Chytridiomycota incertae sedis</taxon>
        <taxon>Chytridiomycetes</taxon>
        <taxon>Spizellomycetales</taxon>
        <taxon>Spizellomycetaceae</taxon>
        <taxon>Spizellomyces</taxon>
    </lineage>
</organism>
<evidence type="ECO:0000256" key="10">
    <source>
        <dbReference type="ARBA" id="ARBA00069496"/>
    </source>
</evidence>
<comment type="similarity">
    <text evidence="3">Belongs to the actin-binding proteins ADF family. Twinfilin subfamily.</text>
</comment>
<dbReference type="Gene3D" id="3.40.20.10">
    <property type="entry name" value="Severin"/>
    <property type="match status" value="2"/>
</dbReference>
<dbReference type="CDD" id="cd11284">
    <property type="entry name" value="ADF_Twf-C_like"/>
    <property type="match status" value="1"/>
</dbReference>
<dbReference type="AlphaFoldDB" id="A0A0L0HLN5"/>
<evidence type="ECO:0000256" key="11">
    <source>
        <dbReference type="SAM" id="MobiDB-lite"/>
    </source>
</evidence>
<dbReference type="EMBL" id="KQ257454">
    <property type="protein sequence ID" value="KND01815.1"/>
    <property type="molecule type" value="Genomic_DNA"/>
</dbReference>
<dbReference type="RefSeq" id="XP_016609854.1">
    <property type="nucleotide sequence ID" value="XM_016751867.1"/>
</dbReference>
<dbReference type="FunFam" id="3.40.20.10:FF:000042">
    <property type="entry name" value="Actin depolymerizing protein"/>
    <property type="match status" value="1"/>
</dbReference>
<dbReference type="InParanoid" id="A0A0L0HLN5"/>
<evidence type="ECO:0000256" key="4">
    <source>
        <dbReference type="ARBA" id="ARBA00022490"/>
    </source>
</evidence>
<dbReference type="VEuPathDB" id="FungiDB:SPPG_03606"/>
<keyword evidence="14" id="KW-1185">Reference proteome</keyword>
<reference evidence="13 14" key="1">
    <citation type="submission" date="2009-08" db="EMBL/GenBank/DDBJ databases">
        <title>The Genome Sequence of Spizellomyces punctatus strain DAOM BR117.</title>
        <authorList>
            <consortium name="The Broad Institute Genome Sequencing Platform"/>
            <person name="Russ C."/>
            <person name="Cuomo C."/>
            <person name="Shea T."/>
            <person name="Young S.K."/>
            <person name="Zeng Q."/>
            <person name="Koehrsen M."/>
            <person name="Haas B."/>
            <person name="Borodovsky M."/>
            <person name="Guigo R."/>
            <person name="Alvarado L."/>
            <person name="Berlin A."/>
            <person name="Bochicchio J."/>
            <person name="Borenstein D."/>
            <person name="Chapman S."/>
            <person name="Chen Z."/>
            <person name="Engels R."/>
            <person name="Freedman E."/>
            <person name="Gellesch M."/>
            <person name="Goldberg J."/>
            <person name="Griggs A."/>
            <person name="Gujja S."/>
            <person name="Heiman D."/>
            <person name="Hepburn T."/>
            <person name="Howarth C."/>
            <person name="Jen D."/>
            <person name="Larson L."/>
            <person name="Lewis B."/>
            <person name="Mehta T."/>
            <person name="Park D."/>
            <person name="Pearson M."/>
            <person name="Roberts A."/>
            <person name="Saif S."/>
            <person name="Shenoy N."/>
            <person name="Sisk P."/>
            <person name="Stolte C."/>
            <person name="Sykes S."/>
            <person name="Thomson T."/>
            <person name="Walk T."/>
            <person name="White J."/>
            <person name="Yandava C."/>
            <person name="Burger G."/>
            <person name="Gray M.W."/>
            <person name="Holland P.W.H."/>
            <person name="King N."/>
            <person name="Lang F.B.F."/>
            <person name="Roger A.J."/>
            <person name="Ruiz-Trillo I."/>
            <person name="Lander E."/>
            <person name="Nusbaum C."/>
        </authorList>
    </citation>
    <scope>NUCLEOTIDE SEQUENCE [LARGE SCALE GENOMIC DNA]</scope>
    <source>
        <strain evidence="13 14">DAOM BR117</strain>
    </source>
</reference>
<dbReference type="OrthoDB" id="10006997at2759"/>
<keyword evidence="6" id="KW-0009">Actin-binding</keyword>
<evidence type="ECO:0000256" key="1">
    <source>
        <dbReference type="ARBA" id="ARBA00004245"/>
    </source>
</evidence>
<evidence type="ECO:0000256" key="3">
    <source>
        <dbReference type="ARBA" id="ARBA00009557"/>
    </source>
</evidence>
<evidence type="ECO:0000256" key="2">
    <source>
        <dbReference type="ARBA" id="ARBA00004544"/>
    </source>
</evidence>
<evidence type="ECO:0000259" key="12">
    <source>
        <dbReference type="PROSITE" id="PS51263"/>
    </source>
</evidence>
<dbReference type="Proteomes" id="UP000053201">
    <property type="component" value="Unassembled WGS sequence"/>
</dbReference>
<accession>A0A0L0HLN5</accession>
<dbReference type="GO" id="GO:0051016">
    <property type="term" value="P:barbed-end actin filament capping"/>
    <property type="evidence" value="ECO:0007669"/>
    <property type="project" value="TreeGrafter"/>
</dbReference>
<dbReference type="GO" id="GO:0003785">
    <property type="term" value="F:actin monomer binding"/>
    <property type="evidence" value="ECO:0007669"/>
    <property type="project" value="TreeGrafter"/>
</dbReference>
<dbReference type="GO" id="GO:0005884">
    <property type="term" value="C:actin filament"/>
    <property type="evidence" value="ECO:0007669"/>
    <property type="project" value="TreeGrafter"/>
</dbReference>
<dbReference type="Pfam" id="PF00241">
    <property type="entry name" value="Cofilin_ADF"/>
    <property type="match status" value="2"/>
</dbReference>
<dbReference type="FunCoup" id="A0A0L0HLN5">
    <property type="interactions" value="183"/>
</dbReference>